<keyword evidence="5" id="KW-0808">Transferase</keyword>
<feature type="compositionally biased region" description="Acidic residues" evidence="4">
    <location>
        <begin position="737"/>
        <end position="789"/>
    </location>
</feature>
<evidence type="ECO:0000256" key="2">
    <source>
        <dbReference type="ARBA" id="ARBA00006809"/>
    </source>
</evidence>
<feature type="compositionally biased region" description="Basic residues" evidence="4">
    <location>
        <begin position="1157"/>
        <end position="1166"/>
    </location>
</feature>
<accession>A0ABR3AEN1</accession>
<keyword evidence="5" id="KW-0239">DNA-directed DNA polymerase</keyword>
<comment type="similarity">
    <text evidence="2">Belongs to the MYBBP1A family.</text>
</comment>
<dbReference type="PANTHER" id="PTHR13213">
    <property type="entry name" value="MYB-BINDING PROTEIN 1A FAMILY MEMBER"/>
    <property type="match status" value="1"/>
</dbReference>
<dbReference type="EMBL" id="JBBXMP010000003">
    <property type="protein sequence ID" value="KAL0071478.1"/>
    <property type="molecule type" value="Genomic_DNA"/>
</dbReference>
<name>A0ABR3AEN1_9AGAR</name>
<dbReference type="InterPro" id="IPR007015">
    <property type="entry name" value="DNA_pol_V/MYBBP1A"/>
</dbReference>
<organism evidence="5 6">
    <name type="scientific">Marasmius tenuissimus</name>
    <dbReference type="NCBI Taxonomy" id="585030"/>
    <lineage>
        <taxon>Eukaryota</taxon>
        <taxon>Fungi</taxon>
        <taxon>Dikarya</taxon>
        <taxon>Basidiomycota</taxon>
        <taxon>Agaricomycotina</taxon>
        <taxon>Agaricomycetes</taxon>
        <taxon>Agaricomycetidae</taxon>
        <taxon>Agaricales</taxon>
        <taxon>Marasmiineae</taxon>
        <taxon>Marasmiaceae</taxon>
        <taxon>Marasmius</taxon>
    </lineage>
</organism>
<comment type="subcellular location">
    <subcellularLocation>
        <location evidence="1">Nucleus</location>
    </subcellularLocation>
</comment>
<keyword evidence="3" id="KW-0539">Nucleus</keyword>
<evidence type="ECO:0000256" key="3">
    <source>
        <dbReference type="ARBA" id="ARBA00023242"/>
    </source>
</evidence>
<keyword evidence="5" id="KW-0548">Nucleotidyltransferase</keyword>
<feature type="region of interest" description="Disordered" evidence="4">
    <location>
        <begin position="729"/>
        <end position="789"/>
    </location>
</feature>
<dbReference type="PANTHER" id="PTHR13213:SF2">
    <property type="entry name" value="MYB-BINDING PROTEIN 1A"/>
    <property type="match status" value="1"/>
</dbReference>
<comment type="caution">
    <text evidence="5">The sequence shown here is derived from an EMBL/GenBank/DDBJ whole genome shotgun (WGS) entry which is preliminary data.</text>
</comment>
<keyword evidence="6" id="KW-1185">Reference proteome</keyword>
<dbReference type="Proteomes" id="UP001437256">
    <property type="component" value="Unassembled WGS sequence"/>
</dbReference>
<sequence>MTTTLPLFWHLSSSSRDERLDASVKLISALEQFQSQHEVPSQASDDEEEVTKADPLDTMNAQDVSYSVRRLLRGLASSRESSRLGFSVALTELLSRLDTITCAQITSLLLETTKAQGSSTGQEERDVLFARLFGFASIIQSGLLVRQTPLATSPSSATQASSLSSYEDVLEQLISLGEKKSWLRESVWWTIGLAIDALDGSKVEWKEEARQATIEKLFSENKAWSPEKLALLLKIQKMGWKVEWRPLLSPTFKDTDVLSNSNLQTLALIMKEAAVEDESGDAQKNAGGSWKPQLHFIWDVILNILLPVSDPDAQKKSNFPEFFRIVVDEALFSSNASVERKYWGFQVFQKSLLRVTEDLMPMLFSKNFMRTWINHLSKKDRYLHKIATQTAMEVQKFVKNNPQLGFSLILQLTGVHGSQQFDKLTRTKTVENILTSMNTTAIKHYIAHLLKQSNDESVGIETCNSRRQWIIDQLSALIRNGAIVKNDEWVVQILDWLVVNGFFIVKKKKEKSRFIGLRAVPQPAFSDDLRRHCRIKLLSCLADLTVQATVIQEGESKVKVNGVASDREFWISKVSSSINELLADTKHVSSLVDMDEEISTVHEKTRQIVAKLKTVSEADKENASGAELLLSASIVQQYCADENEVSIPLEELNETVRGFLLSKPKKKKGRKSGAADDEAAGPDPVDVLVDTILEFLEKSTAFMRAVGNQAFSLISSASKESTIDLILEQLRRRDPSAEDDEEMEEGDSEGDDAEEGEDGDQDHDDETSSEEEDGDEDEGEDSGNEEPDDELRERIMEALAVNGIQAATGETDDDESEEEFMDDDQMMEIDQHLAEVFRMRLDETKKGKDTDAEREAIHFKNRVLDLVDIFLKKRPTSPLIIRVVLPLADVATRSTSDEKQLSDKAQGILRSRIGKHKELPSDFDIDSALTVLKNVHERASHARSTGDLSTLTDCSVFISHALISSGRAEDVVQLYRESLSDFLIRKSSSLNTAFFEGFLRRFQSEAWALRNDVLSLSEKAVNAYRRCQALQLLQHLSTHLPADSPKEVSEFIPQMQTTLFNCISNACDGKLTMTAPQVRELFKVALSASRQTQRTLPQHADKLLSGVQWGELSERLAASSRFKGTTQMCKQLVRRDKSEATAAKRKKSSHGTADGKKAKRKKVAHE</sequence>
<evidence type="ECO:0000256" key="1">
    <source>
        <dbReference type="ARBA" id="ARBA00004123"/>
    </source>
</evidence>
<dbReference type="SUPFAM" id="SSF48371">
    <property type="entry name" value="ARM repeat"/>
    <property type="match status" value="1"/>
</dbReference>
<dbReference type="EC" id="2.7.7.7" evidence="5"/>
<gene>
    <name evidence="5" type="primary">POL5</name>
    <name evidence="5" type="ORF">AAF712_001335</name>
</gene>
<evidence type="ECO:0000313" key="6">
    <source>
        <dbReference type="Proteomes" id="UP001437256"/>
    </source>
</evidence>
<dbReference type="GO" id="GO:0003887">
    <property type="term" value="F:DNA-directed DNA polymerase activity"/>
    <property type="evidence" value="ECO:0007669"/>
    <property type="project" value="UniProtKB-KW"/>
</dbReference>
<proteinExistence type="inferred from homology"/>
<dbReference type="InterPro" id="IPR016024">
    <property type="entry name" value="ARM-type_fold"/>
</dbReference>
<protein>
    <submittedName>
        <fullName evidence="5">DNA-directed DNA polymerase</fullName>
        <ecNumber evidence="5">2.7.7.7</ecNumber>
    </submittedName>
</protein>
<evidence type="ECO:0000256" key="4">
    <source>
        <dbReference type="SAM" id="MobiDB-lite"/>
    </source>
</evidence>
<feature type="region of interest" description="Disordered" evidence="4">
    <location>
        <begin position="1128"/>
        <end position="1166"/>
    </location>
</feature>
<dbReference type="Pfam" id="PF04931">
    <property type="entry name" value="DNA_pol_phi"/>
    <property type="match status" value="1"/>
</dbReference>
<feature type="region of interest" description="Disordered" evidence="4">
    <location>
        <begin position="36"/>
        <end position="57"/>
    </location>
</feature>
<reference evidence="5 6" key="1">
    <citation type="submission" date="2024-05" db="EMBL/GenBank/DDBJ databases">
        <title>A draft genome resource for the thread blight pathogen Marasmius tenuissimus strain MS-2.</title>
        <authorList>
            <person name="Yulfo-Soto G.E."/>
            <person name="Baruah I.K."/>
            <person name="Amoako-Attah I."/>
            <person name="Bukari Y."/>
            <person name="Meinhardt L.W."/>
            <person name="Bailey B.A."/>
            <person name="Cohen S.P."/>
        </authorList>
    </citation>
    <scope>NUCLEOTIDE SEQUENCE [LARGE SCALE GENOMIC DNA]</scope>
    <source>
        <strain evidence="5 6">MS-2</strain>
    </source>
</reference>
<evidence type="ECO:0000313" key="5">
    <source>
        <dbReference type="EMBL" id="KAL0071478.1"/>
    </source>
</evidence>